<feature type="compositionally biased region" description="Polar residues" evidence="1">
    <location>
        <begin position="482"/>
        <end position="493"/>
    </location>
</feature>
<dbReference type="AlphaFoldDB" id="A0A1E3BGP9"/>
<organism evidence="3 4">
    <name type="scientific">Aspergillus cristatus</name>
    <name type="common">Chinese Fuzhuan brick tea-fermentation fungus</name>
    <name type="synonym">Eurotium cristatum</name>
    <dbReference type="NCBI Taxonomy" id="573508"/>
    <lineage>
        <taxon>Eukaryota</taxon>
        <taxon>Fungi</taxon>
        <taxon>Dikarya</taxon>
        <taxon>Ascomycota</taxon>
        <taxon>Pezizomycotina</taxon>
        <taxon>Eurotiomycetes</taxon>
        <taxon>Eurotiomycetidae</taxon>
        <taxon>Eurotiales</taxon>
        <taxon>Aspergillaceae</taxon>
        <taxon>Aspergillus</taxon>
        <taxon>Aspergillus subgen. Aspergillus</taxon>
    </lineage>
</organism>
<comment type="caution">
    <text evidence="3">The sequence shown here is derived from an EMBL/GenBank/DDBJ whole genome shotgun (WGS) entry which is preliminary data.</text>
</comment>
<evidence type="ECO:0000313" key="4">
    <source>
        <dbReference type="Proteomes" id="UP000094569"/>
    </source>
</evidence>
<dbReference type="EMBL" id="JXNT01000004">
    <property type="protein sequence ID" value="ODM19961.1"/>
    <property type="molecule type" value="Genomic_DNA"/>
</dbReference>
<keyword evidence="4" id="KW-1185">Reference proteome</keyword>
<dbReference type="OrthoDB" id="4226885at2759"/>
<proteinExistence type="predicted"/>
<accession>A0A1E3BGP9</accession>
<sequence>MVNRPVLPKKKGAWTRVVIFISLYVLLLESLIEWVLILYLYGIKRVDSKMMPSLILSLIASFLTVPLLSIHCLLAWQFNKAGRGPQKNALSTISAYALRLNVAIWLAASVAGLVVVSQQASCLPDASNASYWMVGVSCALHRATVIVAVLSFITICIYFCSRELCDRPYDVSLLGVYNQQNRTRDGSITSNTSWDSENTLKNDTLYYCRRLEPTYGGPGLHWPSNDDTMFEKPEDVTAIQPAPFRAKPQLKLSTTLVPESAEFRSGSVSPMAAAAETDPVSRTSTVLTSGTNEPPSIAELPAPEVPQIPAEFSHKRQKSSMSLRKFLPRSLPISLPLSDDPQIRALSNPNIYFDLEKEAEKAFFSDSSESFQRPTSPLKADIPKHQSCPIIQLDPPQQEDHQRTMTMSSADAPEVVDPEPQKIQRSNTATATAHLSQPLPRSMNRPHHPSQLRSVPSTPVMQSLTRGPSTASVHSGARLITISPSPEPKQQQPDIRRLPSRRYSNSTSNGSNTNRRSSQLYQFDQSQVPRQFHRPHPHFNYPLRHNIGTVPRRNDVEIIYPSTRRSRSSTYGGISSIVPLDSIMESRASFDEVPGCVSADDNGASAGVGVGAASSGARISVGAHIIDENTYRGTNWTSMPGSGS</sequence>
<feature type="compositionally biased region" description="Low complexity" evidence="1">
    <location>
        <begin position="501"/>
        <end position="518"/>
    </location>
</feature>
<gene>
    <name evidence="3" type="ORF">SI65_04947</name>
</gene>
<feature type="region of interest" description="Disordered" evidence="1">
    <location>
        <begin position="390"/>
        <end position="518"/>
    </location>
</feature>
<keyword evidence="2" id="KW-0472">Membrane</keyword>
<dbReference type="Proteomes" id="UP000094569">
    <property type="component" value="Unassembled WGS sequence"/>
</dbReference>
<evidence type="ECO:0000256" key="2">
    <source>
        <dbReference type="SAM" id="Phobius"/>
    </source>
</evidence>
<evidence type="ECO:0000313" key="3">
    <source>
        <dbReference type="EMBL" id="ODM19961.1"/>
    </source>
</evidence>
<dbReference type="STRING" id="573508.A0A1E3BGP9"/>
<feature type="compositionally biased region" description="Polar residues" evidence="1">
    <location>
        <begin position="280"/>
        <end position="294"/>
    </location>
</feature>
<feature type="region of interest" description="Disordered" evidence="1">
    <location>
        <begin position="267"/>
        <end position="298"/>
    </location>
</feature>
<feature type="compositionally biased region" description="Polar residues" evidence="1">
    <location>
        <begin position="423"/>
        <end position="435"/>
    </location>
</feature>
<feature type="transmembrane region" description="Helical" evidence="2">
    <location>
        <begin position="17"/>
        <end position="42"/>
    </location>
</feature>
<name>A0A1E3BGP9_ASPCR</name>
<keyword evidence="2" id="KW-0812">Transmembrane</keyword>
<keyword evidence="2" id="KW-1133">Transmembrane helix</keyword>
<feature type="transmembrane region" description="Helical" evidence="2">
    <location>
        <begin position="54"/>
        <end position="76"/>
    </location>
</feature>
<dbReference type="VEuPathDB" id="FungiDB:SI65_04947"/>
<feature type="transmembrane region" description="Helical" evidence="2">
    <location>
        <begin position="129"/>
        <end position="155"/>
    </location>
</feature>
<feature type="transmembrane region" description="Helical" evidence="2">
    <location>
        <begin position="96"/>
        <end position="117"/>
    </location>
</feature>
<evidence type="ECO:0000256" key="1">
    <source>
        <dbReference type="SAM" id="MobiDB-lite"/>
    </source>
</evidence>
<reference evidence="3 4" key="1">
    <citation type="journal article" date="2016" name="BMC Genomics">
        <title>Comparative genomic and transcriptomic analyses of the Fuzhuan brick tea-fermentation fungus Aspergillus cristatus.</title>
        <authorList>
            <person name="Ge Y."/>
            <person name="Wang Y."/>
            <person name="Liu Y."/>
            <person name="Tan Y."/>
            <person name="Ren X."/>
            <person name="Zhang X."/>
            <person name="Hyde K.D."/>
            <person name="Liu Y."/>
            <person name="Liu Z."/>
        </authorList>
    </citation>
    <scope>NUCLEOTIDE SEQUENCE [LARGE SCALE GENOMIC DNA]</scope>
    <source>
        <strain evidence="3 4">GZAAS20.1005</strain>
    </source>
</reference>
<feature type="compositionally biased region" description="Polar residues" evidence="1">
    <location>
        <begin position="451"/>
        <end position="473"/>
    </location>
</feature>
<protein>
    <submittedName>
        <fullName evidence="3">Uncharacterized protein</fullName>
    </submittedName>
</protein>